<sequence length="93" mass="10252">MTSAFIMLSIVIIQFRGILVITHSRQTISSRKIRVAKWSASPASRFSRQLLLSAASFSKTRFRKKLSQTGPRSRLGTPTSTATRAGRRVGASD</sequence>
<proteinExistence type="predicted"/>
<dbReference type="EMBL" id="GBRH01282844">
    <property type="protein sequence ID" value="JAD15051.1"/>
    <property type="molecule type" value="Transcribed_RNA"/>
</dbReference>
<evidence type="ECO:0000256" key="1">
    <source>
        <dbReference type="SAM" id="MobiDB-lite"/>
    </source>
</evidence>
<reference evidence="2" key="1">
    <citation type="submission" date="2014-09" db="EMBL/GenBank/DDBJ databases">
        <authorList>
            <person name="Magalhaes I.L.F."/>
            <person name="Oliveira U."/>
            <person name="Santos F.R."/>
            <person name="Vidigal T.H.D.A."/>
            <person name="Brescovit A.D."/>
            <person name="Santos A.J."/>
        </authorList>
    </citation>
    <scope>NUCLEOTIDE SEQUENCE</scope>
    <source>
        <tissue evidence="2">Shoot tissue taken approximately 20 cm above the soil surface</tissue>
    </source>
</reference>
<protein>
    <submittedName>
        <fullName evidence="2">Uncharacterized protein</fullName>
    </submittedName>
</protein>
<evidence type="ECO:0000313" key="2">
    <source>
        <dbReference type="EMBL" id="JAD15051.1"/>
    </source>
</evidence>
<dbReference type="AlphaFoldDB" id="A0A0A8XNN3"/>
<name>A0A0A8XNN3_ARUDO</name>
<reference evidence="2" key="2">
    <citation type="journal article" date="2015" name="Data Brief">
        <title>Shoot transcriptome of the giant reed, Arundo donax.</title>
        <authorList>
            <person name="Barrero R.A."/>
            <person name="Guerrero F.D."/>
            <person name="Moolhuijzen P."/>
            <person name="Goolsby J.A."/>
            <person name="Tidwell J."/>
            <person name="Bellgard S.E."/>
            <person name="Bellgard M.I."/>
        </authorList>
    </citation>
    <scope>NUCLEOTIDE SEQUENCE</scope>
    <source>
        <tissue evidence="2">Shoot tissue taken approximately 20 cm above the soil surface</tissue>
    </source>
</reference>
<accession>A0A0A8XNN3</accession>
<feature type="compositionally biased region" description="Polar residues" evidence="1">
    <location>
        <begin position="67"/>
        <end position="83"/>
    </location>
</feature>
<organism evidence="2">
    <name type="scientific">Arundo donax</name>
    <name type="common">Giant reed</name>
    <name type="synonym">Donax arundinaceus</name>
    <dbReference type="NCBI Taxonomy" id="35708"/>
    <lineage>
        <taxon>Eukaryota</taxon>
        <taxon>Viridiplantae</taxon>
        <taxon>Streptophyta</taxon>
        <taxon>Embryophyta</taxon>
        <taxon>Tracheophyta</taxon>
        <taxon>Spermatophyta</taxon>
        <taxon>Magnoliopsida</taxon>
        <taxon>Liliopsida</taxon>
        <taxon>Poales</taxon>
        <taxon>Poaceae</taxon>
        <taxon>PACMAD clade</taxon>
        <taxon>Arundinoideae</taxon>
        <taxon>Arundineae</taxon>
        <taxon>Arundo</taxon>
    </lineage>
</organism>
<feature type="region of interest" description="Disordered" evidence="1">
    <location>
        <begin position="63"/>
        <end position="93"/>
    </location>
</feature>